<reference evidence="14 15" key="1">
    <citation type="submission" date="2020-06" db="EMBL/GenBank/DDBJ databases">
        <title>Transcriptomic and genomic resources for Thalictrum thalictroides and T. hernandezii: Facilitating candidate gene discovery in an emerging model plant lineage.</title>
        <authorList>
            <person name="Arias T."/>
            <person name="Riano-Pachon D.M."/>
            <person name="Di Stilio V.S."/>
        </authorList>
    </citation>
    <scope>NUCLEOTIDE SEQUENCE [LARGE SCALE GENOMIC DNA]</scope>
    <source>
        <strain evidence="15">cv. WT478/WT964</strain>
        <tissue evidence="14">Leaves</tissue>
    </source>
</reference>
<evidence type="ECO:0000259" key="13">
    <source>
        <dbReference type="PROSITE" id="PS50862"/>
    </source>
</evidence>
<keyword evidence="15" id="KW-1185">Reference proteome</keyword>
<name>A0A7J6X9R5_THATH</name>
<dbReference type="Gene3D" id="2.40.50.140">
    <property type="entry name" value="Nucleic acid-binding proteins"/>
    <property type="match status" value="1"/>
</dbReference>
<dbReference type="InterPro" id="IPR045864">
    <property type="entry name" value="aa-tRNA-synth_II/BPL/LPL"/>
</dbReference>
<dbReference type="AlphaFoldDB" id="A0A7J6X9R5"/>
<dbReference type="CDD" id="cd04320">
    <property type="entry name" value="AspRS_cyto_N"/>
    <property type="match status" value="1"/>
</dbReference>
<dbReference type="PROSITE" id="PS50862">
    <property type="entry name" value="AA_TRNA_LIGASE_II"/>
    <property type="match status" value="1"/>
</dbReference>
<evidence type="ECO:0000313" key="15">
    <source>
        <dbReference type="Proteomes" id="UP000554482"/>
    </source>
</evidence>
<dbReference type="InterPro" id="IPR006195">
    <property type="entry name" value="aa-tRNA-synth_II"/>
</dbReference>
<keyword evidence="7" id="KW-0067">ATP-binding</keyword>
<dbReference type="FunFam" id="3.30.930.10:FF:000013">
    <property type="entry name" value="Aspartate--tRNA ligase, cytoplasmic"/>
    <property type="match status" value="1"/>
</dbReference>
<dbReference type="GO" id="GO:0003723">
    <property type="term" value="F:RNA binding"/>
    <property type="evidence" value="ECO:0007669"/>
    <property type="project" value="TreeGrafter"/>
</dbReference>
<dbReference type="InterPro" id="IPR012340">
    <property type="entry name" value="NA-bd_OB-fold"/>
</dbReference>
<dbReference type="PANTHER" id="PTHR43450:SF1">
    <property type="entry name" value="ASPARTATE--TRNA LIGASE, CYTOPLASMIC"/>
    <property type="match status" value="1"/>
</dbReference>
<evidence type="ECO:0000256" key="6">
    <source>
        <dbReference type="ARBA" id="ARBA00022741"/>
    </source>
</evidence>
<dbReference type="NCBIfam" id="TIGR00458">
    <property type="entry name" value="aspS_nondisc"/>
    <property type="match status" value="1"/>
</dbReference>
<dbReference type="FunFam" id="2.40.50.140:FF:000132">
    <property type="entry name" value="Aspartyl-tRNA synthetase, cytoplasmic"/>
    <property type="match status" value="1"/>
</dbReference>
<dbReference type="InterPro" id="IPR004365">
    <property type="entry name" value="NA-bd_OB_tRNA"/>
</dbReference>
<dbReference type="Pfam" id="PF01336">
    <property type="entry name" value="tRNA_anti-codon"/>
    <property type="match status" value="1"/>
</dbReference>
<feature type="region of interest" description="Disordered" evidence="12">
    <location>
        <begin position="25"/>
        <end position="66"/>
    </location>
</feature>
<gene>
    <name evidence="14" type="ORF">FRX31_004042</name>
</gene>
<dbReference type="EC" id="6.1.1.12" evidence="3"/>
<feature type="domain" description="Aminoacyl-transfer RNA synthetases class-II family profile" evidence="13">
    <location>
        <begin position="247"/>
        <end position="552"/>
    </location>
</feature>
<dbReference type="Pfam" id="PF00152">
    <property type="entry name" value="tRNA-synt_2"/>
    <property type="match status" value="1"/>
</dbReference>
<dbReference type="InterPro" id="IPR004364">
    <property type="entry name" value="Aa-tRNA-synt_II"/>
</dbReference>
<sequence length="552" mass="61804">MVLLSNNATATDSLDFFVKPNSVARTMSSSSETTNNATATATDTEGMEEDESKNISSSTASTELEIDPLSGNYGDVPIHELQSKEVTQRKWIAIGSLDKESKDKEVLIRGRVQTIRPVSKTITFLVLRQKGFTVQCVVTAAPELVSKQMVKYASSLNKESIVDVYGIVSPNEDIKAATQKVEVQVSKIYCVNRAIEKLPINFEDAIRSEAEIDAAALENKQLARVNRDTRLDYRVLDIRTPAKQGIFRIQCQVENIFRNFLISKGFVGIHTPKLIAGSSEGGSAVFKLDYKGQPACLAQSPQLHKQIAICGDFNRVFEVGHVFRAEDSYTHRHLCEFIGLDVEMEINEHYFEVIKIVDELFVAIFDGLNENCKKELEAVGKQFPFEPLKYLRETLLLTYQEGVEMLQEAGVEIGLEDDLNTEAEKKLGQIVLEKYGTEFYILHRYPLKVRPFYTMPCSDNSAYSNSFDVFIRGEEIISGAQRIHDPEFLKTRAEACGIDVGTISTYIDSFRYGAPPHGGFGVGLERVVMLFCALQNIRNSSLFPRDPQRLAP</sequence>
<dbReference type="GO" id="GO:0017101">
    <property type="term" value="C:aminoacyl-tRNA synthetase multienzyme complex"/>
    <property type="evidence" value="ECO:0007669"/>
    <property type="project" value="TreeGrafter"/>
</dbReference>
<dbReference type="OrthoDB" id="372395at2759"/>
<evidence type="ECO:0000256" key="2">
    <source>
        <dbReference type="ARBA" id="ARBA00005312"/>
    </source>
</evidence>
<dbReference type="SUPFAM" id="SSF50249">
    <property type="entry name" value="Nucleic acid-binding proteins"/>
    <property type="match status" value="1"/>
</dbReference>
<evidence type="ECO:0000256" key="12">
    <source>
        <dbReference type="SAM" id="MobiDB-lite"/>
    </source>
</evidence>
<feature type="compositionally biased region" description="Low complexity" evidence="12">
    <location>
        <begin position="26"/>
        <end position="44"/>
    </location>
</feature>
<dbReference type="GO" id="GO:0004815">
    <property type="term" value="F:aspartate-tRNA ligase activity"/>
    <property type="evidence" value="ECO:0007669"/>
    <property type="project" value="UniProtKB-EC"/>
</dbReference>
<dbReference type="InterPro" id="IPR002312">
    <property type="entry name" value="Asp/Asn-tRNA-synth_IIb"/>
</dbReference>
<dbReference type="CDD" id="cd00776">
    <property type="entry name" value="AsxRS_core"/>
    <property type="match status" value="1"/>
</dbReference>
<evidence type="ECO:0000313" key="14">
    <source>
        <dbReference type="EMBL" id="KAF5206369.1"/>
    </source>
</evidence>
<keyword evidence="5 14" id="KW-0436">Ligase</keyword>
<dbReference type="SUPFAM" id="SSF55681">
    <property type="entry name" value="Class II aaRS and biotin synthetases"/>
    <property type="match status" value="1"/>
</dbReference>
<dbReference type="HAMAP" id="MF_02075">
    <property type="entry name" value="Asp_tRNA_synth_type2"/>
    <property type="match status" value="1"/>
</dbReference>
<keyword evidence="9" id="KW-0030">Aminoacyl-tRNA synthetase</keyword>
<accession>A0A7J6X9R5</accession>
<dbReference type="GO" id="GO:0005829">
    <property type="term" value="C:cytosol"/>
    <property type="evidence" value="ECO:0007669"/>
    <property type="project" value="TreeGrafter"/>
</dbReference>
<evidence type="ECO:0000256" key="4">
    <source>
        <dbReference type="ARBA" id="ARBA00022490"/>
    </source>
</evidence>
<dbReference type="Proteomes" id="UP000554482">
    <property type="component" value="Unassembled WGS sequence"/>
</dbReference>
<protein>
    <recommendedName>
        <fullName evidence="3">aspartate--tRNA ligase</fullName>
        <ecNumber evidence="3">6.1.1.12</ecNumber>
    </recommendedName>
    <alternativeName>
        <fullName evidence="10">Aspartyl-tRNA synthetase</fullName>
    </alternativeName>
</protein>
<proteinExistence type="inferred from homology"/>
<evidence type="ECO:0000256" key="7">
    <source>
        <dbReference type="ARBA" id="ARBA00022840"/>
    </source>
</evidence>
<keyword evidence="4" id="KW-0963">Cytoplasm</keyword>
<dbReference type="PANTHER" id="PTHR43450">
    <property type="entry name" value="ASPARTYL-TRNA SYNTHETASE"/>
    <property type="match status" value="1"/>
</dbReference>
<organism evidence="14 15">
    <name type="scientific">Thalictrum thalictroides</name>
    <name type="common">Rue-anemone</name>
    <name type="synonym">Anemone thalictroides</name>
    <dbReference type="NCBI Taxonomy" id="46969"/>
    <lineage>
        <taxon>Eukaryota</taxon>
        <taxon>Viridiplantae</taxon>
        <taxon>Streptophyta</taxon>
        <taxon>Embryophyta</taxon>
        <taxon>Tracheophyta</taxon>
        <taxon>Spermatophyta</taxon>
        <taxon>Magnoliopsida</taxon>
        <taxon>Ranunculales</taxon>
        <taxon>Ranunculaceae</taxon>
        <taxon>Thalictroideae</taxon>
        <taxon>Thalictrum</taxon>
    </lineage>
</organism>
<comment type="catalytic activity">
    <reaction evidence="11">
        <text>tRNA(Asp) + L-aspartate + ATP = L-aspartyl-tRNA(Asp) + AMP + diphosphate</text>
        <dbReference type="Rhea" id="RHEA:19649"/>
        <dbReference type="Rhea" id="RHEA-COMP:9660"/>
        <dbReference type="Rhea" id="RHEA-COMP:9678"/>
        <dbReference type="ChEBI" id="CHEBI:29991"/>
        <dbReference type="ChEBI" id="CHEBI:30616"/>
        <dbReference type="ChEBI" id="CHEBI:33019"/>
        <dbReference type="ChEBI" id="CHEBI:78442"/>
        <dbReference type="ChEBI" id="CHEBI:78516"/>
        <dbReference type="ChEBI" id="CHEBI:456215"/>
        <dbReference type="EC" id="6.1.1.12"/>
    </reaction>
</comment>
<keyword evidence="6" id="KW-0547">Nucleotide-binding</keyword>
<comment type="subcellular location">
    <subcellularLocation>
        <location evidence="1">Cytoplasm</location>
    </subcellularLocation>
</comment>
<dbReference type="NCBIfam" id="NF003483">
    <property type="entry name" value="PRK05159.1"/>
    <property type="match status" value="1"/>
</dbReference>
<dbReference type="GO" id="GO:0006422">
    <property type="term" value="P:aspartyl-tRNA aminoacylation"/>
    <property type="evidence" value="ECO:0007669"/>
    <property type="project" value="InterPro"/>
</dbReference>
<evidence type="ECO:0000256" key="8">
    <source>
        <dbReference type="ARBA" id="ARBA00022917"/>
    </source>
</evidence>
<dbReference type="GO" id="GO:0005524">
    <property type="term" value="F:ATP binding"/>
    <property type="evidence" value="ECO:0007669"/>
    <property type="project" value="UniProtKB-KW"/>
</dbReference>
<dbReference type="Gene3D" id="3.30.930.10">
    <property type="entry name" value="Bira Bifunctional Protein, Domain 2"/>
    <property type="match status" value="1"/>
</dbReference>
<evidence type="ECO:0000256" key="9">
    <source>
        <dbReference type="ARBA" id="ARBA00023146"/>
    </source>
</evidence>
<evidence type="ECO:0000256" key="3">
    <source>
        <dbReference type="ARBA" id="ARBA00012841"/>
    </source>
</evidence>
<dbReference type="InterPro" id="IPR004523">
    <property type="entry name" value="Asp-tRNA_synthase_2"/>
</dbReference>
<comment type="caution">
    <text evidence="14">The sequence shown here is derived from an EMBL/GenBank/DDBJ whole genome shotgun (WGS) entry which is preliminary data.</text>
</comment>
<evidence type="ECO:0000256" key="1">
    <source>
        <dbReference type="ARBA" id="ARBA00004496"/>
    </source>
</evidence>
<keyword evidence="8" id="KW-0648">Protein biosynthesis</keyword>
<evidence type="ECO:0000256" key="5">
    <source>
        <dbReference type="ARBA" id="ARBA00022598"/>
    </source>
</evidence>
<comment type="similarity">
    <text evidence="2">Belongs to the class-II aminoacyl-tRNA synthetase family. Type 2 subfamily.</text>
</comment>
<dbReference type="PRINTS" id="PR01042">
    <property type="entry name" value="TRNASYNTHASP"/>
</dbReference>
<evidence type="ECO:0000256" key="10">
    <source>
        <dbReference type="ARBA" id="ARBA00033155"/>
    </source>
</evidence>
<evidence type="ECO:0000256" key="11">
    <source>
        <dbReference type="ARBA" id="ARBA00047904"/>
    </source>
</evidence>
<dbReference type="EMBL" id="JABWDY010002832">
    <property type="protein sequence ID" value="KAF5206369.1"/>
    <property type="molecule type" value="Genomic_DNA"/>
</dbReference>